<dbReference type="AlphaFoldDB" id="A0A1Z3HJ45"/>
<accession>A0A1Z3HJ45</accession>
<keyword evidence="2" id="KW-1185">Reference proteome</keyword>
<sequence>MQMTLLTTDEACELLRCKPDSLKTLRDSWIHGVHYVKRGRGPTAPVLYNRELILDWLVNQDAPETHQAAIEHFRRSLPSGQKRTISRKPKG</sequence>
<dbReference type="KEGG" id="hhg:XM38_012500"/>
<dbReference type="Proteomes" id="UP000191901">
    <property type="component" value="Chromosome"/>
</dbReference>
<name>A0A1Z3HJ45_9CYAN</name>
<protein>
    <recommendedName>
        <fullName evidence="3">Helix-turn-helix domain-containing protein</fullName>
    </recommendedName>
</protein>
<evidence type="ECO:0000313" key="2">
    <source>
        <dbReference type="Proteomes" id="UP000191901"/>
    </source>
</evidence>
<dbReference type="OrthoDB" id="467722at2"/>
<organism evidence="1 2">
    <name type="scientific">Halomicronema hongdechloris C2206</name>
    <dbReference type="NCBI Taxonomy" id="1641165"/>
    <lineage>
        <taxon>Bacteria</taxon>
        <taxon>Bacillati</taxon>
        <taxon>Cyanobacteriota</taxon>
        <taxon>Cyanophyceae</taxon>
        <taxon>Nodosilineales</taxon>
        <taxon>Nodosilineaceae</taxon>
        <taxon>Halomicronema</taxon>
    </lineage>
</organism>
<reference evidence="1 2" key="1">
    <citation type="journal article" date="2016" name="Biochim. Biophys. Acta">
        <title>Characterization of red-shifted phycobilisomes isolated from the chlorophyll f-containing cyanobacterium Halomicronema hongdechloris.</title>
        <authorList>
            <person name="Li Y."/>
            <person name="Lin Y."/>
            <person name="Garvey C.J."/>
            <person name="Birch D."/>
            <person name="Corkery R.W."/>
            <person name="Loughlin P.C."/>
            <person name="Scheer H."/>
            <person name="Willows R.D."/>
            <person name="Chen M."/>
        </authorList>
    </citation>
    <scope>NUCLEOTIDE SEQUENCE [LARGE SCALE GENOMIC DNA]</scope>
    <source>
        <strain evidence="1 2">C2206</strain>
    </source>
</reference>
<dbReference type="EMBL" id="CP021983">
    <property type="protein sequence ID" value="ASC70313.1"/>
    <property type="molecule type" value="Genomic_DNA"/>
</dbReference>
<dbReference type="RefSeq" id="WP_080811590.1">
    <property type="nucleotide sequence ID" value="NZ_CP021983.2"/>
</dbReference>
<gene>
    <name evidence="1" type="ORF">XM38_012500</name>
</gene>
<evidence type="ECO:0008006" key="3">
    <source>
        <dbReference type="Google" id="ProtNLM"/>
    </source>
</evidence>
<evidence type="ECO:0000313" key="1">
    <source>
        <dbReference type="EMBL" id="ASC70313.1"/>
    </source>
</evidence>
<proteinExistence type="predicted"/>